<reference evidence="1 2" key="1">
    <citation type="journal article" date="2019" name="Sci. Rep.">
        <title>Orb-weaving spider Araneus ventricosus genome elucidates the spidroin gene catalogue.</title>
        <authorList>
            <person name="Kono N."/>
            <person name="Nakamura H."/>
            <person name="Ohtoshi R."/>
            <person name="Moran D.A.P."/>
            <person name="Shinohara A."/>
            <person name="Yoshida Y."/>
            <person name="Fujiwara M."/>
            <person name="Mori M."/>
            <person name="Tomita M."/>
            <person name="Arakawa K."/>
        </authorList>
    </citation>
    <scope>NUCLEOTIDE SEQUENCE [LARGE SCALE GENOMIC DNA]</scope>
</reference>
<keyword evidence="2" id="KW-1185">Reference proteome</keyword>
<evidence type="ECO:0000313" key="1">
    <source>
        <dbReference type="EMBL" id="GBM32706.1"/>
    </source>
</evidence>
<accession>A0A4Y2EXG3</accession>
<protein>
    <submittedName>
        <fullName evidence="1">Uncharacterized protein</fullName>
    </submittedName>
</protein>
<dbReference type="Proteomes" id="UP000499080">
    <property type="component" value="Unassembled WGS sequence"/>
</dbReference>
<organism evidence="1 2">
    <name type="scientific">Araneus ventricosus</name>
    <name type="common">Orbweaver spider</name>
    <name type="synonym">Epeira ventricosa</name>
    <dbReference type="NCBI Taxonomy" id="182803"/>
    <lineage>
        <taxon>Eukaryota</taxon>
        <taxon>Metazoa</taxon>
        <taxon>Ecdysozoa</taxon>
        <taxon>Arthropoda</taxon>
        <taxon>Chelicerata</taxon>
        <taxon>Arachnida</taxon>
        <taxon>Araneae</taxon>
        <taxon>Araneomorphae</taxon>
        <taxon>Entelegynae</taxon>
        <taxon>Araneoidea</taxon>
        <taxon>Araneidae</taxon>
        <taxon>Araneus</taxon>
    </lineage>
</organism>
<dbReference type="AlphaFoldDB" id="A0A4Y2EXG3"/>
<sequence>MKNLAEFSGAPKEVGRHVAGTRLREPIAGDYVHPGYAPLPRSPTRKAVTGSGNLSLQHLQVVPGYRPTETAGLLTAVLYIPKRRNVPPTSDKSRLLCRPTYGAAWKNLGNPRIHFAPNEIQHGQQDGVDILFFFEEPFFKVVQKYCLACTINMRHSGGYLYLQSDQEWVAKSVQLLRLGTPVKVFP</sequence>
<proteinExistence type="predicted"/>
<gene>
    <name evidence="1" type="ORF">AVEN_223483_1</name>
</gene>
<name>A0A4Y2EXG3_ARAVE</name>
<comment type="caution">
    <text evidence="1">The sequence shown here is derived from an EMBL/GenBank/DDBJ whole genome shotgun (WGS) entry which is preliminary data.</text>
</comment>
<evidence type="ECO:0000313" key="2">
    <source>
        <dbReference type="Proteomes" id="UP000499080"/>
    </source>
</evidence>
<dbReference type="EMBL" id="BGPR01000715">
    <property type="protein sequence ID" value="GBM32706.1"/>
    <property type="molecule type" value="Genomic_DNA"/>
</dbReference>